<dbReference type="RefSeq" id="WP_377068796.1">
    <property type="nucleotide sequence ID" value="NZ_JBHMEC010000012.1"/>
</dbReference>
<comment type="caution">
    <text evidence="1">The sequence shown here is derived from an EMBL/GenBank/DDBJ whole genome shotgun (WGS) entry which is preliminary data.</text>
</comment>
<accession>A0ABV5HZ34</accession>
<protein>
    <recommendedName>
        <fullName evidence="3">ATP-binding protein</fullName>
    </recommendedName>
</protein>
<evidence type="ECO:0000313" key="1">
    <source>
        <dbReference type="EMBL" id="MFB9149658.1"/>
    </source>
</evidence>
<evidence type="ECO:0000313" key="2">
    <source>
        <dbReference type="Proteomes" id="UP001589670"/>
    </source>
</evidence>
<name>A0ABV5HZ34_9RHOB</name>
<dbReference type="EMBL" id="JBHMEC010000012">
    <property type="protein sequence ID" value="MFB9149658.1"/>
    <property type="molecule type" value="Genomic_DNA"/>
</dbReference>
<evidence type="ECO:0008006" key="3">
    <source>
        <dbReference type="Google" id="ProtNLM"/>
    </source>
</evidence>
<organism evidence="1 2">
    <name type="scientific">Roseovarius ramblicola</name>
    <dbReference type="NCBI Taxonomy" id="2022336"/>
    <lineage>
        <taxon>Bacteria</taxon>
        <taxon>Pseudomonadati</taxon>
        <taxon>Pseudomonadota</taxon>
        <taxon>Alphaproteobacteria</taxon>
        <taxon>Rhodobacterales</taxon>
        <taxon>Roseobacteraceae</taxon>
        <taxon>Roseovarius</taxon>
    </lineage>
</organism>
<proteinExistence type="predicted"/>
<dbReference type="Proteomes" id="UP001589670">
    <property type="component" value="Unassembled WGS sequence"/>
</dbReference>
<reference evidence="1 2" key="1">
    <citation type="submission" date="2024-09" db="EMBL/GenBank/DDBJ databases">
        <authorList>
            <person name="Sun Q."/>
            <person name="Mori K."/>
        </authorList>
    </citation>
    <scope>NUCLEOTIDE SEQUENCE [LARGE SCALE GENOMIC DNA]</scope>
    <source>
        <strain evidence="1 2">CECT 9424</strain>
    </source>
</reference>
<sequence length="1067" mass="118564">MSFLKSISLAEDLSVPVRACHYRPTSKSIDILRSITGPRGSRATSVVATYGSGKSLAAMVASILVDGDPDKIDALEPAHRRLMKFDPELGEWMEARIDRGQRGAVITLAGHVSDLPSALMEAIGGDDAETMADALRALELHLSRTKSDRLAIVWDEFGRHLETLAGKGRAEDLAQLQDLAEWIMRRKAPSATLTLLLHQDFHRYAGRLGQTDQSGWRKIEGRFDILRIVEDSDEIYDLIADVVSELTKSGRARLTNGTMRMVQDLGFFPFAEGEISKDLLRRAAPLSPTAFYLLPRIAGRIGQSERTIFGFLGTELPENRSETVTIENLYRHFSDAMRADTAVGGTHKRFVETEAARARAVTPLEREIIAGTSLMHLAATGETARVSRERLVKAMDIGSTHPRRKIEEAVDGLLDRKLLLHRTLTDEISVWEGSDVDVRTRAQEEMDQLRTAGDPLDRVKSHVPAPHYVGEAYNHTYAMTRYAKSVFVSAATLLDPKSRHDLLTQADQNDALVALVVDASAHDFRKLGGGWMNDYPHFIIALADQSPDLDMASLEADAYARLEHDELLLEMDPRVAREISELKGDILEFLLGRAASLTDPATGTVNWFSQNKCLGAGSELRPGEILSHIFTTRFPLTPHIANEQIVRRKVTPQTKSARKRLLLGILERSDLPFMGYKDYSTSDASMFRTTLVAPGLFDDQNGQWRSPVDLLDEGMREAWSRIEDFYTSPDTQTRSFVEIIHQLTRPPLGIRSGLIPILLTAGLRAFANLIAIRKHADGRWVYLDDIVPSIMEEIAENPEAFEIEVIKATAAQKKRIAQLSAEFSPMPDKVETDLIRAFHDAVSQWMRALPTAAMTARGLGMEAEALQPALRQTRADPVHLILRALPSIAGQKHLDDKTLAFVSEGRKQMERVTDRYAAEAIHAVKDAFGAANSDQDALSAAKTWADRVPQSLLKDASIDSVSRAILNRARRADSGSDTERSFARALSAMLLGLDFEEWDDGVSREYARDLKGRLREIEDAILSAKDLDETAAPFLTDRIRTYMKLLEKTSGKNATDAMLAELKGDRK</sequence>
<keyword evidence="2" id="KW-1185">Reference proteome</keyword>
<gene>
    <name evidence="1" type="ORF">ACFFU4_07855</name>
</gene>